<proteinExistence type="predicted"/>
<evidence type="ECO:0000313" key="2">
    <source>
        <dbReference type="EMBL" id="MBZ5708870.1"/>
    </source>
</evidence>
<sequence>MTRRRTGAWSFVGLMLLGCDPAGRERAALQAELEAMSALLAEHRAQIEALQADLVQQQLALQECRRPSAPNLPALPASGPDAPALTPTCDAGVCVVKRAEFEALMEAPAVLARLARVIPSTREGKVVGYKLYSVRPGTPLELAGFKNGDLIQTIDGEALGGADEVLGLFVKLRRLDRWTIAGLRKDAPFELTIAVE</sequence>
<keyword evidence="1" id="KW-0175">Coiled coil</keyword>
<dbReference type="RefSeq" id="WP_224190650.1">
    <property type="nucleotide sequence ID" value="NZ_JAIRAU010000002.1"/>
</dbReference>
<dbReference type="Proteomes" id="UP001139031">
    <property type="component" value="Unassembled WGS sequence"/>
</dbReference>
<comment type="caution">
    <text evidence="2">The sequence shown here is derived from an EMBL/GenBank/DDBJ whole genome shotgun (WGS) entry which is preliminary data.</text>
</comment>
<keyword evidence="3" id="KW-1185">Reference proteome</keyword>
<evidence type="ECO:0000256" key="1">
    <source>
        <dbReference type="SAM" id="Coils"/>
    </source>
</evidence>
<accession>A0ABS7TKX1</accession>
<dbReference type="Gene3D" id="2.30.42.10">
    <property type="match status" value="1"/>
</dbReference>
<dbReference type="PROSITE" id="PS51257">
    <property type="entry name" value="PROKAR_LIPOPROTEIN"/>
    <property type="match status" value="1"/>
</dbReference>
<reference evidence="2" key="1">
    <citation type="submission" date="2021-08" db="EMBL/GenBank/DDBJ databases">
        <authorList>
            <person name="Stevens D.C."/>
        </authorList>
    </citation>
    <scope>NUCLEOTIDE SEQUENCE</scope>
    <source>
        <strain evidence="2">DSM 53165</strain>
    </source>
</reference>
<feature type="coiled-coil region" evidence="1">
    <location>
        <begin position="26"/>
        <end position="60"/>
    </location>
</feature>
<dbReference type="SUPFAM" id="SSF50156">
    <property type="entry name" value="PDZ domain-like"/>
    <property type="match status" value="1"/>
</dbReference>
<evidence type="ECO:0000313" key="3">
    <source>
        <dbReference type="Proteomes" id="UP001139031"/>
    </source>
</evidence>
<evidence type="ECO:0008006" key="4">
    <source>
        <dbReference type="Google" id="ProtNLM"/>
    </source>
</evidence>
<dbReference type="InterPro" id="IPR036034">
    <property type="entry name" value="PDZ_sf"/>
</dbReference>
<protein>
    <recommendedName>
        <fullName evidence="4">PDZ domain-containing protein</fullName>
    </recommendedName>
</protein>
<organism evidence="2 3">
    <name type="scientific">Nannocystis pusilla</name>
    <dbReference type="NCBI Taxonomy" id="889268"/>
    <lineage>
        <taxon>Bacteria</taxon>
        <taxon>Pseudomonadati</taxon>
        <taxon>Myxococcota</taxon>
        <taxon>Polyangia</taxon>
        <taxon>Nannocystales</taxon>
        <taxon>Nannocystaceae</taxon>
        <taxon>Nannocystis</taxon>
    </lineage>
</organism>
<gene>
    <name evidence="2" type="ORF">K7C98_06350</name>
</gene>
<dbReference type="EMBL" id="JAIRAU010000002">
    <property type="protein sequence ID" value="MBZ5708870.1"/>
    <property type="molecule type" value="Genomic_DNA"/>
</dbReference>
<name>A0ABS7TKX1_9BACT</name>